<feature type="coiled-coil region" evidence="4">
    <location>
        <begin position="112"/>
        <end position="214"/>
    </location>
</feature>
<evidence type="ECO:0000313" key="8">
    <source>
        <dbReference type="EMBL" id="MBK1703641.1"/>
    </source>
</evidence>
<dbReference type="AlphaFoldDB" id="A0AAJ0X858"/>
<name>A0AAJ0X858_9GAMM</name>
<reference evidence="8" key="2">
    <citation type="journal article" date="2020" name="Microorganisms">
        <title>Osmotic Adaptation and Compatible Solute Biosynthesis of Phototrophic Bacteria as Revealed from Genome Analyses.</title>
        <authorList>
            <person name="Imhoff J.F."/>
            <person name="Rahn T."/>
            <person name="Kunzel S."/>
            <person name="Keller A."/>
            <person name="Neulinger S.C."/>
        </authorList>
    </citation>
    <scope>NUCLEOTIDE SEQUENCE</scope>
    <source>
        <strain evidence="8">DSM 11080</strain>
    </source>
</reference>
<proteinExistence type="inferred from homology"/>
<dbReference type="Gene3D" id="2.40.30.170">
    <property type="match status" value="1"/>
</dbReference>
<evidence type="ECO:0000256" key="1">
    <source>
        <dbReference type="ARBA" id="ARBA00004196"/>
    </source>
</evidence>
<dbReference type="RefSeq" id="WP_200344780.1">
    <property type="nucleotide sequence ID" value="NZ_NRSJ01000004.1"/>
</dbReference>
<evidence type="ECO:0000313" key="9">
    <source>
        <dbReference type="Proteomes" id="UP001296776"/>
    </source>
</evidence>
<dbReference type="NCBIfam" id="TIGR01730">
    <property type="entry name" value="RND_mfp"/>
    <property type="match status" value="1"/>
</dbReference>
<dbReference type="Gene3D" id="2.40.50.100">
    <property type="match status" value="1"/>
</dbReference>
<dbReference type="Gene3D" id="1.10.287.470">
    <property type="entry name" value="Helix hairpin bin"/>
    <property type="match status" value="1"/>
</dbReference>
<comment type="similarity">
    <text evidence="2">Belongs to the membrane fusion protein (MFP) (TC 8.A.1) family.</text>
</comment>
<organism evidence="8 9">
    <name type="scientific">Halochromatium glycolicum</name>
    <dbReference type="NCBI Taxonomy" id="85075"/>
    <lineage>
        <taxon>Bacteria</taxon>
        <taxon>Pseudomonadati</taxon>
        <taxon>Pseudomonadota</taxon>
        <taxon>Gammaproteobacteria</taxon>
        <taxon>Chromatiales</taxon>
        <taxon>Chromatiaceae</taxon>
        <taxon>Halochromatium</taxon>
    </lineage>
</organism>
<dbReference type="Proteomes" id="UP001296776">
    <property type="component" value="Unassembled WGS sequence"/>
</dbReference>
<dbReference type="InterPro" id="IPR058627">
    <property type="entry name" value="MdtA-like_C"/>
</dbReference>
<evidence type="ECO:0000256" key="2">
    <source>
        <dbReference type="ARBA" id="ARBA00009477"/>
    </source>
</evidence>
<dbReference type="InterPro" id="IPR006143">
    <property type="entry name" value="RND_pump_MFP"/>
</dbReference>
<feature type="region of interest" description="Disordered" evidence="5">
    <location>
        <begin position="425"/>
        <end position="445"/>
    </location>
</feature>
<evidence type="ECO:0000256" key="5">
    <source>
        <dbReference type="SAM" id="MobiDB-lite"/>
    </source>
</evidence>
<evidence type="ECO:0000256" key="4">
    <source>
        <dbReference type="SAM" id="Coils"/>
    </source>
</evidence>
<dbReference type="Pfam" id="PF25967">
    <property type="entry name" value="RND-MFP_C"/>
    <property type="match status" value="1"/>
</dbReference>
<keyword evidence="9" id="KW-1185">Reference proteome</keyword>
<keyword evidence="4" id="KW-0175">Coiled coil</keyword>
<sequence>MSDPKGQRWRRWLILPPILLGAAVLVWMARSQEAPETAARDERARTVRVLEATEIALRPKAVGYGPVEPARVWDAVAQVAGRVVSMHPQLHDGEILKAGTELLRIDPADYELALAEARAQLAELAVEESNAETSLAIEERGLRLAEEELQRLRTLSERGTASQSDVDQAERTALNLRTAVQNLRNRLTLIPAQREVLQSKVERAELDLERTRINAPFDLRVANLAIEADQYVGIGQTLFEGDSVDRVEIQAQVPMASLRRLFVERGPVDLDPTRLTAELPRRLGLAATVRLDLGDHIAEWQAEFVRFDDAIDPETRTMGVVVAVDQPFEQVIPGQRPPLSKGMFVQVELHADSQRPMIVVPRSAVRDGMVFVVDADQRLERRPVEIAFAQDDVAAIDAGLEPGEQVVLSDLIPAVSGMRLRPERDAQAAERLAERDASAAPAKAR</sequence>
<evidence type="ECO:0000256" key="3">
    <source>
        <dbReference type="ARBA" id="ARBA00022448"/>
    </source>
</evidence>
<feature type="compositionally biased region" description="Basic and acidic residues" evidence="5">
    <location>
        <begin position="425"/>
        <end position="437"/>
    </location>
</feature>
<gene>
    <name evidence="8" type="ORF">CKO40_03530</name>
</gene>
<dbReference type="PANTHER" id="PTHR30469">
    <property type="entry name" value="MULTIDRUG RESISTANCE PROTEIN MDTA"/>
    <property type="match status" value="1"/>
</dbReference>
<dbReference type="Gene3D" id="2.40.420.20">
    <property type="match status" value="1"/>
</dbReference>
<dbReference type="GO" id="GO:0015562">
    <property type="term" value="F:efflux transmembrane transporter activity"/>
    <property type="evidence" value="ECO:0007669"/>
    <property type="project" value="TreeGrafter"/>
</dbReference>
<keyword evidence="3" id="KW-0813">Transport</keyword>
<comment type="caution">
    <text evidence="8">The sequence shown here is derived from an EMBL/GenBank/DDBJ whole genome shotgun (WGS) entry which is preliminary data.</text>
</comment>
<dbReference type="SUPFAM" id="SSF111369">
    <property type="entry name" value="HlyD-like secretion proteins"/>
    <property type="match status" value="1"/>
</dbReference>
<feature type="domain" description="Multidrug resistance protein MdtA-like barrel-sandwich hybrid" evidence="6">
    <location>
        <begin position="76"/>
        <end position="238"/>
    </location>
</feature>
<reference evidence="8" key="1">
    <citation type="submission" date="2017-08" db="EMBL/GenBank/DDBJ databases">
        <authorList>
            <person name="Imhoff J.F."/>
            <person name="Rahn T."/>
            <person name="Kuenzel S."/>
            <person name="Neulinger S.C."/>
        </authorList>
    </citation>
    <scope>NUCLEOTIDE SEQUENCE</scope>
    <source>
        <strain evidence="8">DSM 11080</strain>
    </source>
</reference>
<feature type="domain" description="Multidrug resistance protein MdtA-like C-terminal permuted SH3" evidence="7">
    <location>
        <begin position="358"/>
        <end position="411"/>
    </location>
</feature>
<comment type="subcellular location">
    <subcellularLocation>
        <location evidence="1">Cell envelope</location>
    </subcellularLocation>
</comment>
<accession>A0AAJ0X858</accession>
<dbReference type="InterPro" id="IPR058625">
    <property type="entry name" value="MdtA-like_BSH"/>
</dbReference>
<dbReference type="Pfam" id="PF25917">
    <property type="entry name" value="BSH_RND"/>
    <property type="match status" value="1"/>
</dbReference>
<protein>
    <submittedName>
        <fullName evidence="8">Efflux transporter periplasmic adaptor subunit</fullName>
    </submittedName>
</protein>
<dbReference type="GO" id="GO:1990281">
    <property type="term" value="C:efflux pump complex"/>
    <property type="evidence" value="ECO:0007669"/>
    <property type="project" value="TreeGrafter"/>
</dbReference>
<dbReference type="EMBL" id="NRSJ01000004">
    <property type="protein sequence ID" value="MBK1703641.1"/>
    <property type="molecule type" value="Genomic_DNA"/>
</dbReference>
<evidence type="ECO:0000259" key="7">
    <source>
        <dbReference type="Pfam" id="PF25967"/>
    </source>
</evidence>
<evidence type="ECO:0000259" key="6">
    <source>
        <dbReference type="Pfam" id="PF25917"/>
    </source>
</evidence>